<accession>A0A6J5VY73</accession>
<dbReference type="InterPro" id="IPR036259">
    <property type="entry name" value="MFS_trans_sf"/>
</dbReference>
<proteinExistence type="inferred from homology"/>
<feature type="transmembrane region" description="Helical" evidence="7">
    <location>
        <begin position="428"/>
        <end position="451"/>
    </location>
</feature>
<evidence type="ECO:0000313" key="8">
    <source>
        <dbReference type="EMBL" id="CAB4293243.1"/>
    </source>
</evidence>
<dbReference type="Gene3D" id="1.20.1250.20">
    <property type="entry name" value="MFS general substrate transporter like domains"/>
    <property type="match status" value="1"/>
</dbReference>
<sequence length="594" mass="67532">MREFFRADSILRVQTLTRAWLEWCHRNILLYPCIVSVRNWIGNYCYFSEATACIRALVFSHSFVNHALVNILITYLNDNWSTPHFEMAALVTMVQEGVSGIMVIVLAHISGTHMARFKTIASTNAAYFLGLLLLWICSQFMSTHTEAKVYYGAAPLIVLGEAGRSATLQEFLEDQYFSEQKERTSTEENYLKRLETRKEALWPHPWFLGALLAVLLPTGSWKTTFMISAILVGVASFVFLYGYSCYFVSRGIDESTWKARQDYLQIEQEQRGGGEIGIVTRGTSSSSYSPEEAQRKKFWPLIKLKDEKGFYTEVITMWSAFFAYSLVEATGSTFFFEQMSHLDSQIGSIEFLPLYFTVLSNFSSFLISFLYKLLIPKHWRKASGMLTLVRIGCGLACSVLCCVAAWQVEGKRLKAISNEGLEDDTSKTIPMSISWLLPQFILLGVMEGLALNGLTDFLADRIANNDALRATYYASHISDLILGVGKLITASTIILFRRSWFHHNINGSRLDRFFELLTYLSLVNLIYYVCISLYFYRNDKSRKSADNGNEQGIDAHEIGDVDAPEQEINEDDEEEDAPEQEINEDAKEEDNNLS</sequence>
<dbReference type="GO" id="GO:0016020">
    <property type="term" value="C:membrane"/>
    <property type="evidence" value="ECO:0007669"/>
    <property type="project" value="UniProtKB-SubCell"/>
</dbReference>
<dbReference type="SUPFAM" id="SSF103473">
    <property type="entry name" value="MFS general substrate transporter"/>
    <property type="match status" value="1"/>
</dbReference>
<keyword evidence="5 7" id="KW-0472">Membrane</keyword>
<feature type="transmembrane region" description="Helical" evidence="7">
    <location>
        <begin position="310"/>
        <end position="334"/>
    </location>
</feature>
<feature type="compositionally biased region" description="Acidic residues" evidence="6">
    <location>
        <begin position="560"/>
        <end position="588"/>
    </location>
</feature>
<dbReference type="AlphaFoldDB" id="A0A6J5VY73"/>
<keyword evidence="9" id="KW-1185">Reference proteome</keyword>
<feature type="transmembrane region" description="Helical" evidence="7">
    <location>
        <begin position="88"/>
        <end position="109"/>
    </location>
</feature>
<dbReference type="InterPro" id="IPR000109">
    <property type="entry name" value="POT_fam"/>
</dbReference>
<evidence type="ECO:0000256" key="2">
    <source>
        <dbReference type="ARBA" id="ARBA00005982"/>
    </source>
</evidence>
<comment type="subcellular location">
    <subcellularLocation>
        <location evidence="1">Membrane</location>
        <topology evidence="1">Multi-pass membrane protein</topology>
    </subcellularLocation>
</comment>
<dbReference type="GO" id="GO:0022857">
    <property type="term" value="F:transmembrane transporter activity"/>
    <property type="evidence" value="ECO:0007669"/>
    <property type="project" value="InterPro"/>
</dbReference>
<evidence type="ECO:0000256" key="7">
    <source>
        <dbReference type="SAM" id="Phobius"/>
    </source>
</evidence>
<feature type="transmembrane region" description="Helical" evidence="7">
    <location>
        <begin position="387"/>
        <end position="408"/>
    </location>
</feature>
<organism evidence="8 9">
    <name type="scientific">Prunus armeniaca</name>
    <name type="common">Apricot</name>
    <name type="synonym">Armeniaca vulgaris</name>
    <dbReference type="NCBI Taxonomy" id="36596"/>
    <lineage>
        <taxon>Eukaryota</taxon>
        <taxon>Viridiplantae</taxon>
        <taxon>Streptophyta</taxon>
        <taxon>Embryophyta</taxon>
        <taxon>Tracheophyta</taxon>
        <taxon>Spermatophyta</taxon>
        <taxon>Magnoliopsida</taxon>
        <taxon>eudicotyledons</taxon>
        <taxon>Gunneridae</taxon>
        <taxon>Pentapetalae</taxon>
        <taxon>rosids</taxon>
        <taxon>fabids</taxon>
        <taxon>Rosales</taxon>
        <taxon>Rosaceae</taxon>
        <taxon>Amygdaloideae</taxon>
        <taxon>Amygdaleae</taxon>
        <taxon>Prunus</taxon>
    </lineage>
</organism>
<dbReference type="Pfam" id="PF00854">
    <property type="entry name" value="PTR2"/>
    <property type="match status" value="1"/>
</dbReference>
<feature type="region of interest" description="Disordered" evidence="6">
    <location>
        <begin position="545"/>
        <end position="594"/>
    </location>
</feature>
<dbReference type="OrthoDB" id="975446at2759"/>
<dbReference type="EMBL" id="CAEKKB010000001">
    <property type="protein sequence ID" value="CAB4293243.1"/>
    <property type="molecule type" value="Genomic_DNA"/>
</dbReference>
<feature type="transmembrane region" description="Helical" evidence="7">
    <location>
        <begin position="472"/>
        <end position="496"/>
    </location>
</feature>
<evidence type="ECO:0000256" key="5">
    <source>
        <dbReference type="ARBA" id="ARBA00023136"/>
    </source>
</evidence>
<evidence type="ECO:0000256" key="6">
    <source>
        <dbReference type="SAM" id="MobiDB-lite"/>
    </source>
</evidence>
<keyword evidence="4 7" id="KW-1133">Transmembrane helix</keyword>
<feature type="transmembrane region" description="Helical" evidence="7">
    <location>
        <begin position="516"/>
        <end position="536"/>
    </location>
</feature>
<keyword evidence="3 7" id="KW-0812">Transmembrane</keyword>
<evidence type="ECO:0000256" key="1">
    <source>
        <dbReference type="ARBA" id="ARBA00004141"/>
    </source>
</evidence>
<feature type="transmembrane region" description="Helical" evidence="7">
    <location>
        <begin position="56"/>
        <end position="76"/>
    </location>
</feature>
<protein>
    <recommendedName>
        <fullName evidence="10">Major facilitator superfamily (MFS) profile domain-containing protein</fullName>
    </recommendedName>
</protein>
<comment type="similarity">
    <text evidence="2">Belongs to the major facilitator superfamily. Proton-dependent oligopeptide transporter (POT/PTR) (TC 2.A.17) family.</text>
</comment>
<evidence type="ECO:0000313" key="9">
    <source>
        <dbReference type="Proteomes" id="UP000507245"/>
    </source>
</evidence>
<gene>
    <name evidence="8" type="ORF">ORAREDHAP_LOCUS2040</name>
</gene>
<name>A0A6J5VY73_PRUAR</name>
<reference evidence="9" key="1">
    <citation type="journal article" date="2020" name="Genome Biol.">
        <title>Gamete binning: chromosome-level and haplotype-resolved genome assembly enabled by high-throughput single-cell sequencing of gamete genomes.</title>
        <authorList>
            <person name="Campoy J.A."/>
            <person name="Sun H."/>
            <person name="Goel M."/>
            <person name="Jiao W.-B."/>
            <person name="Folz-Donahue K."/>
            <person name="Wang N."/>
            <person name="Rubio M."/>
            <person name="Liu C."/>
            <person name="Kukat C."/>
            <person name="Ruiz D."/>
            <person name="Huettel B."/>
            <person name="Schneeberger K."/>
        </authorList>
    </citation>
    <scope>NUCLEOTIDE SEQUENCE [LARGE SCALE GENOMIC DNA]</scope>
    <source>
        <strain evidence="9">cv. Rojo Pasion</strain>
    </source>
</reference>
<feature type="transmembrane region" description="Helical" evidence="7">
    <location>
        <begin position="225"/>
        <end position="248"/>
    </location>
</feature>
<dbReference type="PANTHER" id="PTHR11654">
    <property type="entry name" value="OLIGOPEPTIDE TRANSPORTER-RELATED"/>
    <property type="match status" value="1"/>
</dbReference>
<dbReference type="Proteomes" id="UP000507245">
    <property type="component" value="Unassembled WGS sequence"/>
</dbReference>
<feature type="transmembrane region" description="Helical" evidence="7">
    <location>
        <begin position="354"/>
        <end position="375"/>
    </location>
</feature>
<evidence type="ECO:0000256" key="4">
    <source>
        <dbReference type="ARBA" id="ARBA00022989"/>
    </source>
</evidence>
<evidence type="ECO:0000256" key="3">
    <source>
        <dbReference type="ARBA" id="ARBA00022692"/>
    </source>
</evidence>
<evidence type="ECO:0008006" key="10">
    <source>
        <dbReference type="Google" id="ProtNLM"/>
    </source>
</evidence>